<keyword evidence="2" id="KW-1185">Reference proteome</keyword>
<dbReference type="AlphaFoldDB" id="A0A5B7CLW5"/>
<evidence type="ECO:0000313" key="2">
    <source>
        <dbReference type="Proteomes" id="UP000324222"/>
    </source>
</evidence>
<reference evidence="1 2" key="1">
    <citation type="submission" date="2019-05" db="EMBL/GenBank/DDBJ databases">
        <title>Another draft genome of Portunus trituberculatus and its Hox gene families provides insights of decapod evolution.</title>
        <authorList>
            <person name="Jeong J.-H."/>
            <person name="Song I."/>
            <person name="Kim S."/>
            <person name="Choi T."/>
            <person name="Kim D."/>
            <person name="Ryu S."/>
            <person name="Kim W."/>
        </authorList>
    </citation>
    <scope>NUCLEOTIDE SEQUENCE [LARGE SCALE GENOMIC DNA]</scope>
    <source>
        <tissue evidence="1">Muscle</tissue>
    </source>
</reference>
<protein>
    <submittedName>
        <fullName evidence="1">Uncharacterized protein</fullName>
    </submittedName>
</protein>
<evidence type="ECO:0000313" key="1">
    <source>
        <dbReference type="EMBL" id="MPC10058.1"/>
    </source>
</evidence>
<dbReference type="EMBL" id="VSRR010000099">
    <property type="protein sequence ID" value="MPC10058.1"/>
    <property type="molecule type" value="Genomic_DNA"/>
</dbReference>
<organism evidence="1 2">
    <name type="scientific">Portunus trituberculatus</name>
    <name type="common">Swimming crab</name>
    <name type="synonym">Neptunus trituberculatus</name>
    <dbReference type="NCBI Taxonomy" id="210409"/>
    <lineage>
        <taxon>Eukaryota</taxon>
        <taxon>Metazoa</taxon>
        <taxon>Ecdysozoa</taxon>
        <taxon>Arthropoda</taxon>
        <taxon>Crustacea</taxon>
        <taxon>Multicrustacea</taxon>
        <taxon>Malacostraca</taxon>
        <taxon>Eumalacostraca</taxon>
        <taxon>Eucarida</taxon>
        <taxon>Decapoda</taxon>
        <taxon>Pleocyemata</taxon>
        <taxon>Brachyura</taxon>
        <taxon>Eubrachyura</taxon>
        <taxon>Portunoidea</taxon>
        <taxon>Portunidae</taxon>
        <taxon>Portuninae</taxon>
        <taxon>Portunus</taxon>
    </lineage>
</organism>
<comment type="caution">
    <text evidence="1">The sequence shown here is derived from an EMBL/GenBank/DDBJ whole genome shotgun (WGS) entry which is preliminary data.</text>
</comment>
<dbReference type="Proteomes" id="UP000324222">
    <property type="component" value="Unassembled WGS sequence"/>
</dbReference>
<name>A0A5B7CLW5_PORTR</name>
<sequence length="75" mass="8175">METDEAALKRPCEDGVADTILQYQRKILTYIHITIHYTGGGGCLNSSPLGHLVLKQHTKGSPSAYRVLTSTLGFT</sequence>
<gene>
    <name evidence="1" type="ORF">E2C01_002685</name>
</gene>
<proteinExistence type="predicted"/>
<accession>A0A5B7CLW5</accession>